<protein>
    <submittedName>
        <fullName evidence="2">Unnamed protein product</fullName>
    </submittedName>
</protein>
<evidence type="ECO:0000256" key="1">
    <source>
        <dbReference type="SAM" id="MobiDB-lite"/>
    </source>
</evidence>
<sequence length="123" mass="13994">MGLRHSTCLDPSVIQQEWLDSINNTNRLSNQHDQDYEDDDDNDEDDDEDVATLSSCSENDDEETDNTRVTTQTEDDLNWLLTAGRQYVQQQDQNDDNNDSTDPSIRPTSNIISTLPKSPFSPL</sequence>
<proteinExistence type="predicted"/>
<dbReference type="Proteomes" id="UP001165063">
    <property type="component" value="Unassembled WGS sequence"/>
</dbReference>
<dbReference type="AlphaFoldDB" id="A0A9W6YZ97"/>
<name>A0A9W6YZ97_AMBMO</name>
<evidence type="ECO:0000313" key="3">
    <source>
        <dbReference type="Proteomes" id="UP001165063"/>
    </source>
</evidence>
<feature type="compositionally biased region" description="Polar residues" evidence="1">
    <location>
        <begin position="100"/>
        <end position="116"/>
    </location>
</feature>
<accession>A0A9W6YZ97</accession>
<feature type="region of interest" description="Disordered" evidence="1">
    <location>
        <begin position="25"/>
        <end position="123"/>
    </location>
</feature>
<dbReference type="EMBL" id="BSXU01001777">
    <property type="protein sequence ID" value="GMG30994.1"/>
    <property type="molecule type" value="Genomic_DNA"/>
</dbReference>
<feature type="compositionally biased region" description="Acidic residues" evidence="1">
    <location>
        <begin position="35"/>
        <end position="50"/>
    </location>
</feature>
<comment type="caution">
    <text evidence="2">The sequence shown here is derived from an EMBL/GenBank/DDBJ whole genome shotgun (WGS) entry which is preliminary data.</text>
</comment>
<keyword evidence="3" id="KW-1185">Reference proteome</keyword>
<evidence type="ECO:0000313" key="2">
    <source>
        <dbReference type="EMBL" id="GMG30994.1"/>
    </source>
</evidence>
<organism evidence="2 3">
    <name type="scientific">Ambrosiozyma monospora</name>
    <name type="common">Yeast</name>
    <name type="synonym">Endomycopsis monosporus</name>
    <dbReference type="NCBI Taxonomy" id="43982"/>
    <lineage>
        <taxon>Eukaryota</taxon>
        <taxon>Fungi</taxon>
        <taxon>Dikarya</taxon>
        <taxon>Ascomycota</taxon>
        <taxon>Saccharomycotina</taxon>
        <taxon>Pichiomycetes</taxon>
        <taxon>Pichiales</taxon>
        <taxon>Pichiaceae</taxon>
        <taxon>Ambrosiozyma</taxon>
    </lineage>
</organism>
<reference evidence="2" key="1">
    <citation type="submission" date="2023-04" db="EMBL/GenBank/DDBJ databases">
        <title>Ambrosiozyma monospora NBRC 1965.</title>
        <authorList>
            <person name="Ichikawa N."/>
            <person name="Sato H."/>
            <person name="Tonouchi N."/>
        </authorList>
    </citation>
    <scope>NUCLEOTIDE SEQUENCE</scope>
    <source>
        <strain evidence="2">NBRC 1965</strain>
    </source>
</reference>
<gene>
    <name evidence="2" type="ORF">Amon01_000392800</name>
</gene>